<organism evidence="1 2">
    <name type="scientific">Rhabditophanes sp. KR3021</name>
    <dbReference type="NCBI Taxonomy" id="114890"/>
    <lineage>
        <taxon>Eukaryota</taxon>
        <taxon>Metazoa</taxon>
        <taxon>Ecdysozoa</taxon>
        <taxon>Nematoda</taxon>
        <taxon>Chromadorea</taxon>
        <taxon>Rhabditida</taxon>
        <taxon>Tylenchina</taxon>
        <taxon>Panagrolaimomorpha</taxon>
        <taxon>Strongyloidoidea</taxon>
        <taxon>Alloionematidae</taxon>
        <taxon>Rhabditophanes</taxon>
    </lineage>
</organism>
<reference evidence="2" key="1">
    <citation type="submission" date="2016-11" db="UniProtKB">
        <authorList>
            <consortium name="WormBaseParasite"/>
        </authorList>
    </citation>
    <scope>IDENTIFICATION</scope>
    <source>
        <strain evidence="2">KR3021</strain>
    </source>
</reference>
<accession>A0AC35TM26</accession>
<proteinExistence type="predicted"/>
<protein>
    <submittedName>
        <fullName evidence="2">G_PROTEIN_RECEP_F1_2 domain-containing protein</fullName>
    </submittedName>
</protein>
<name>A0AC35TM26_9BILA</name>
<dbReference type="Proteomes" id="UP000095286">
    <property type="component" value="Unplaced"/>
</dbReference>
<sequence>MSSGFGNISATLTPVVAKKALVQSGMIYGTLGLSIIGFIGNFLILLVTFKTKTLRNRCNFLLSILAFSDIIITLYLIQLRVFMLLDIYLISNSFCYYTSIYGLFALNVQAGIGLVISLDRYIAVQFPFAYNRIELNKYLVLVSVPVITYASVITCLGYFDSSTSVITPVCMPPTAYNSLSRMIWIGSNMVIVVLVIFVYFNTWLIIKKSSKSSDSLRNNVNFRQVKKVLSSLILIMLIYSSTWALTVIALLITQIFAPGTILSKTIEQQLAWLVIINASTNFFIYMWRTKDYRDAFLIMIGYTKKAEIISQSRVTFSKAQMTKC</sequence>
<dbReference type="WBParaSite" id="RSKR_0000197300.1">
    <property type="protein sequence ID" value="RSKR_0000197300.1"/>
    <property type="gene ID" value="RSKR_0000197300"/>
</dbReference>
<evidence type="ECO:0000313" key="2">
    <source>
        <dbReference type="WBParaSite" id="RSKR_0000197300.1"/>
    </source>
</evidence>
<evidence type="ECO:0000313" key="1">
    <source>
        <dbReference type="Proteomes" id="UP000095286"/>
    </source>
</evidence>